<organism evidence="3 4">
    <name type="scientific">Mesorhabditis belari</name>
    <dbReference type="NCBI Taxonomy" id="2138241"/>
    <lineage>
        <taxon>Eukaryota</taxon>
        <taxon>Metazoa</taxon>
        <taxon>Ecdysozoa</taxon>
        <taxon>Nematoda</taxon>
        <taxon>Chromadorea</taxon>
        <taxon>Rhabditida</taxon>
        <taxon>Rhabditina</taxon>
        <taxon>Rhabditomorpha</taxon>
        <taxon>Rhabditoidea</taxon>
        <taxon>Rhabditidae</taxon>
        <taxon>Mesorhabditinae</taxon>
        <taxon>Mesorhabditis</taxon>
    </lineage>
</organism>
<feature type="transmembrane region" description="Helical" evidence="2">
    <location>
        <begin position="6"/>
        <end position="27"/>
    </location>
</feature>
<feature type="compositionally biased region" description="Acidic residues" evidence="1">
    <location>
        <begin position="139"/>
        <end position="152"/>
    </location>
</feature>
<dbReference type="Proteomes" id="UP000887575">
    <property type="component" value="Unassembled WGS sequence"/>
</dbReference>
<evidence type="ECO:0000313" key="4">
    <source>
        <dbReference type="WBParaSite" id="MBELARI_LOCUS20712.2"/>
    </source>
</evidence>
<dbReference type="WBParaSite" id="MBELARI_LOCUS20712.2">
    <property type="protein sequence ID" value="MBELARI_LOCUS20712.2"/>
    <property type="gene ID" value="MBELARI_LOCUS20712"/>
</dbReference>
<dbReference type="InterPro" id="IPR011990">
    <property type="entry name" value="TPR-like_helical_dom_sf"/>
</dbReference>
<keyword evidence="2" id="KW-1133">Transmembrane helix</keyword>
<dbReference type="GO" id="GO:0005876">
    <property type="term" value="C:spindle microtubule"/>
    <property type="evidence" value="ECO:0007669"/>
    <property type="project" value="TreeGrafter"/>
</dbReference>
<dbReference type="GO" id="GO:0005739">
    <property type="term" value="C:mitochondrion"/>
    <property type="evidence" value="ECO:0007669"/>
    <property type="project" value="TreeGrafter"/>
</dbReference>
<dbReference type="GO" id="GO:0008017">
    <property type="term" value="F:microtubule binding"/>
    <property type="evidence" value="ECO:0007669"/>
    <property type="project" value="TreeGrafter"/>
</dbReference>
<name>A0AAF3F4J7_9BILA</name>
<dbReference type="Gene3D" id="1.25.40.10">
    <property type="entry name" value="Tetratricopeptide repeat domain"/>
    <property type="match status" value="1"/>
</dbReference>
<evidence type="ECO:0000313" key="3">
    <source>
        <dbReference type="Proteomes" id="UP000887575"/>
    </source>
</evidence>
<feature type="region of interest" description="Disordered" evidence="1">
    <location>
        <begin position="107"/>
        <end position="168"/>
    </location>
</feature>
<dbReference type="GO" id="GO:0097431">
    <property type="term" value="C:mitotic spindle pole"/>
    <property type="evidence" value="ECO:0007669"/>
    <property type="project" value="TreeGrafter"/>
</dbReference>
<dbReference type="Pfam" id="PF21033">
    <property type="entry name" value="RMD1-3"/>
    <property type="match status" value="1"/>
</dbReference>
<reference evidence="4" key="1">
    <citation type="submission" date="2024-02" db="UniProtKB">
        <authorList>
            <consortium name="WormBaseParasite"/>
        </authorList>
    </citation>
    <scope>IDENTIFICATION</scope>
</reference>
<feature type="transmembrane region" description="Helical" evidence="2">
    <location>
        <begin position="34"/>
        <end position="56"/>
    </location>
</feature>
<accession>A0AAF3F4J7</accession>
<sequence>MHNVILYAIAFTILICITIFEMSELIVDATKNQLTVRTIAIALGSAATLGVLIFAYRNQIKRKVADLEYGSHGEKEIQRLRADLDLLRSEVEELREQFSRGRTVTFSRSSGQFGSKSCLKQTGAGGGRSLSPGRRSVTSDEEYYTDADDDWETPQAPRQTNGAAVVPASDSKEQIFAHLDQLFESLQGADEQYDTLKKMDNETPDDPRVLWRLARACQMQSGQFEKKDPRKKEKLLEGREYGQRACVLAPNEFEAIKWAAGLTGSVTDYLPTKERIEQGKVFENYLDRGLEINPRDFTILHMRGRFRYQVSQLSWVERKMAATFFGEPPSATIGEAIQDFEAADREKPEWCENLMWLGKSHLANKDKASARKAFERCIAIPPKDATSRQSVQESNELLPKC</sequence>
<dbReference type="AlphaFoldDB" id="A0AAF3F4J7"/>
<dbReference type="PANTHER" id="PTHR16056:SF20">
    <property type="entry name" value="C2H2-TYPE DOMAIN-CONTAINING PROTEIN-RELATED"/>
    <property type="match status" value="1"/>
</dbReference>
<protein>
    <submittedName>
        <fullName evidence="4">Regulator of microtubule dynamics protein 1</fullName>
    </submittedName>
</protein>
<evidence type="ECO:0000256" key="2">
    <source>
        <dbReference type="SAM" id="Phobius"/>
    </source>
</evidence>
<dbReference type="SUPFAM" id="SSF48452">
    <property type="entry name" value="TPR-like"/>
    <property type="match status" value="1"/>
</dbReference>
<dbReference type="PANTHER" id="PTHR16056">
    <property type="entry name" value="REGULATOR OF MICROTUBULE DYNAMICS PROTEIN"/>
    <property type="match status" value="1"/>
</dbReference>
<keyword evidence="2" id="KW-0472">Membrane</keyword>
<feature type="compositionally biased region" description="Polar residues" evidence="1">
    <location>
        <begin position="107"/>
        <end position="120"/>
    </location>
</feature>
<proteinExistence type="predicted"/>
<dbReference type="InterPro" id="IPR049039">
    <property type="entry name" value="RMD1-3_a_helical_rpt"/>
</dbReference>
<evidence type="ECO:0000256" key="1">
    <source>
        <dbReference type="SAM" id="MobiDB-lite"/>
    </source>
</evidence>
<keyword evidence="2" id="KW-0812">Transmembrane</keyword>
<keyword evidence="3" id="KW-1185">Reference proteome</keyword>